<reference evidence="2" key="1">
    <citation type="submission" date="2020-12" db="EMBL/GenBank/DDBJ databases">
        <title>Enhanced detection system for hospital associated transmission using whole genome sequencing surveillance.</title>
        <authorList>
            <person name="Harrison L.H."/>
            <person name="Van Tyne D."/>
            <person name="Marsh J.W."/>
            <person name="Griffith M.P."/>
            <person name="Snyder D.J."/>
            <person name="Cooper V.S."/>
            <person name="Mustapha M."/>
        </authorList>
    </citation>
    <scope>NUCLEOTIDE SEQUENCE</scope>
    <source>
        <strain evidence="2">PSB00042</strain>
    </source>
</reference>
<dbReference type="AlphaFoldDB" id="A0A8I1EDH3"/>
<dbReference type="Proteomes" id="UP000637061">
    <property type="component" value="Unassembled WGS sequence"/>
</dbReference>
<accession>A0A8I1EDH3</accession>
<organism evidence="2 3">
    <name type="scientific">Pseudomonas putida</name>
    <name type="common">Arthrobacter siderocapsulatus</name>
    <dbReference type="NCBI Taxonomy" id="303"/>
    <lineage>
        <taxon>Bacteria</taxon>
        <taxon>Pseudomonadati</taxon>
        <taxon>Pseudomonadota</taxon>
        <taxon>Gammaproteobacteria</taxon>
        <taxon>Pseudomonadales</taxon>
        <taxon>Pseudomonadaceae</taxon>
        <taxon>Pseudomonas</taxon>
    </lineage>
</organism>
<evidence type="ECO:0000256" key="1">
    <source>
        <dbReference type="SAM" id="MobiDB-lite"/>
    </source>
</evidence>
<dbReference type="RefSeq" id="WP_198747117.1">
    <property type="nucleotide sequence ID" value="NZ_JAEHTE010000006.1"/>
</dbReference>
<name>A0A8I1EDH3_PSEPU</name>
<sequence>MNLRELEAQAKALAPVLKGYVDKAIASLREALGKDIDQRDEGLRREFVESIGNIPILDPKEIAAEAARHIAVPENGKDADPEMVRQAVAEEVAKLPVPRDGVSITLEDVAPMLIDAVKEAVDALPPAEPGASVTPEDLRPVIAEEVAKAMQGLVLPKDGEPGRDALQLEILPEIDGEKSYVRGTYAKHLGGLWRSFERTSGMKGWECIVEGVGSAVVEQTGERGFELSLVLSSGAEVRKKLDLPVMIYRGVFSPGDYLPGDTVTWAGSLWHCEDPTSDKPGEPASKGWRLAVKRGRDGKDGTNGKDLTKGVSAS</sequence>
<evidence type="ECO:0000313" key="3">
    <source>
        <dbReference type="Proteomes" id="UP000637061"/>
    </source>
</evidence>
<evidence type="ECO:0000313" key="2">
    <source>
        <dbReference type="EMBL" id="MBI6884007.1"/>
    </source>
</evidence>
<dbReference type="EMBL" id="JAEHTE010000006">
    <property type="protein sequence ID" value="MBI6884007.1"/>
    <property type="molecule type" value="Genomic_DNA"/>
</dbReference>
<feature type="compositionally biased region" description="Basic and acidic residues" evidence="1">
    <location>
        <begin position="294"/>
        <end position="308"/>
    </location>
</feature>
<feature type="region of interest" description="Disordered" evidence="1">
    <location>
        <begin position="274"/>
        <end position="314"/>
    </location>
</feature>
<proteinExistence type="predicted"/>
<gene>
    <name evidence="2" type="ORF">JEU22_08790</name>
</gene>
<comment type="caution">
    <text evidence="2">The sequence shown here is derived from an EMBL/GenBank/DDBJ whole genome shotgun (WGS) entry which is preliminary data.</text>
</comment>
<protein>
    <submittedName>
        <fullName evidence="2">Phage portal protein</fullName>
    </submittedName>
</protein>